<gene>
    <name evidence="2" type="ORF">DFQ05_2518</name>
</gene>
<feature type="chain" id="PRO_5020385317" description="Carboxypeptidase family protein" evidence="1">
    <location>
        <begin position="23"/>
        <end position="230"/>
    </location>
</feature>
<dbReference type="RefSeq" id="WP_132705770.1">
    <property type="nucleotide sequence ID" value="NZ_SMGI01000005.1"/>
</dbReference>
<reference evidence="2 3" key="1">
    <citation type="journal article" date="2015" name="Stand. Genomic Sci.">
        <title>Genomic Encyclopedia of Bacterial and Archaeal Type Strains, Phase III: the genomes of soil and plant-associated and newly described type strains.</title>
        <authorList>
            <person name="Whitman W.B."/>
            <person name="Woyke T."/>
            <person name="Klenk H.P."/>
            <person name="Zhou Y."/>
            <person name="Lilburn T.G."/>
            <person name="Beck B.J."/>
            <person name="De Vos P."/>
            <person name="Vandamme P."/>
            <person name="Eisen J.A."/>
            <person name="Garrity G."/>
            <person name="Hugenholtz P."/>
            <person name="Kyrpides N.C."/>
        </authorList>
    </citation>
    <scope>NUCLEOTIDE SEQUENCE [LARGE SCALE GENOMIC DNA]</scope>
    <source>
        <strain evidence="2 3">CECT 8445</strain>
    </source>
</reference>
<sequence length="230" mass="26224">MKLLQFSISIFLLLLLHSCAETQVDNNVRVLILGRVVDGDSNPIENATIHVYTEADGLGASRVLLAEGISGTFGDFKITSLFGSNSRFYIEVTNGFEYANYTYTTNTSEYRPEDLTFNLQNVVLNKLSRFTYNITRESVAGTTLDFRFRYTDPFCREFFIDGELDAAQSYCFEERLTGRILSDDLPDAINREFATAFNSTIIFTYKINDGIEQEEVINVNLEDYDFSFSY</sequence>
<dbReference type="AlphaFoldDB" id="A0A4V2PT16"/>
<comment type="caution">
    <text evidence="2">The sequence shown here is derived from an EMBL/GenBank/DDBJ whole genome shotgun (WGS) entry which is preliminary data.</text>
</comment>
<name>A0A4V2PT16_9FLAO</name>
<evidence type="ECO:0000256" key="1">
    <source>
        <dbReference type="SAM" id="SignalP"/>
    </source>
</evidence>
<evidence type="ECO:0000313" key="3">
    <source>
        <dbReference type="Proteomes" id="UP000295714"/>
    </source>
</evidence>
<feature type="signal peptide" evidence="1">
    <location>
        <begin position="1"/>
        <end position="22"/>
    </location>
</feature>
<dbReference type="InterPro" id="IPR008969">
    <property type="entry name" value="CarboxyPept-like_regulatory"/>
</dbReference>
<dbReference type="Proteomes" id="UP000295714">
    <property type="component" value="Unassembled WGS sequence"/>
</dbReference>
<keyword evidence="3" id="KW-1185">Reference proteome</keyword>
<evidence type="ECO:0000313" key="2">
    <source>
        <dbReference type="EMBL" id="TCK64781.1"/>
    </source>
</evidence>
<dbReference type="EMBL" id="SMGI01000005">
    <property type="protein sequence ID" value="TCK64781.1"/>
    <property type="molecule type" value="Genomic_DNA"/>
</dbReference>
<evidence type="ECO:0008006" key="4">
    <source>
        <dbReference type="Google" id="ProtNLM"/>
    </source>
</evidence>
<dbReference type="SUPFAM" id="SSF49464">
    <property type="entry name" value="Carboxypeptidase regulatory domain-like"/>
    <property type="match status" value="1"/>
</dbReference>
<proteinExistence type="predicted"/>
<organism evidence="2 3">
    <name type="scientific">Winogradskyella wandonensis</name>
    <dbReference type="NCBI Taxonomy" id="1442586"/>
    <lineage>
        <taxon>Bacteria</taxon>
        <taxon>Pseudomonadati</taxon>
        <taxon>Bacteroidota</taxon>
        <taxon>Flavobacteriia</taxon>
        <taxon>Flavobacteriales</taxon>
        <taxon>Flavobacteriaceae</taxon>
        <taxon>Winogradskyella</taxon>
    </lineage>
</organism>
<accession>A0A4V2PT16</accession>
<protein>
    <recommendedName>
        <fullName evidence="4">Carboxypeptidase family protein</fullName>
    </recommendedName>
</protein>
<keyword evidence="1" id="KW-0732">Signal</keyword>
<dbReference type="OrthoDB" id="1431586at2"/>